<dbReference type="Proteomes" id="UP001279410">
    <property type="component" value="Unassembled WGS sequence"/>
</dbReference>
<comment type="caution">
    <text evidence="2">The sequence shown here is derived from an EMBL/GenBank/DDBJ whole genome shotgun (WGS) entry which is preliminary data.</text>
</comment>
<reference evidence="2" key="1">
    <citation type="submission" date="2022-08" db="EMBL/GenBank/DDBJ databases">
        <title>Genome sequencing of akame (Lates japonicus).</title>
        <authorList>
            <person name="Hashiguchi Y."/>
            <person name="Takahashi H."/>
        </authorList>
    </citation>
    <scope>NUCLEOTIDE SEQUENCE</scope>
    <source>
        <strain evidence="2">Kochi</strain>
    </source>
</reference>
<sequence>MYGPKDEGFFITLPSNASLNVFKDNKSSSYRVDLAQHIDLEGRWEVALTQISYPHTFYTIMQDDAYFFGGKSLKNRKQRARYIVKVSPLVKKGFAIAKPHLKAAASNIASDVFSHAMRRVSSDPKQEGSGGIMVLSRRTRKRPPGERAPSSSNKRSGGKKRKSVAKSRRVKKKSARSSDIF</sequence>
<evidence type="ECO:0000313" key="3">
    <source>
        <dbReference type="Proteomes" id="UP001279410"/>
    </source>
</evidence>
<dbReference type="EMBL" id="BRZM01000434">
    <property type="protein sequence ID" value="GLD70774.1"/>
    <property type="molecule type" value="Genomic_DNA"/>
</dbReference>
<organism evidence="2 3">
    <name type="scientific">Lates japonicus</name>
    <name type="common">Japanese lates</name>
    <dbReference type="NCBI Taxonomy" id="270547"/>
    <lineage>
        <taxon>Eukaryota</taxon>
        <taxon>Metazoa</taxon>
        <taxon>Chordata</taxon>
        <taxon>Craniata</taxon>
        <taxon>Vertebrata</taxon>
        <taxon>Euteleostomi</taxon>
        <taxon>Actinopterygii</taxon>
        <taxon>Neopterygii</taxon>
        <taxon>Teleostei</taxon>
        <taxon>Neoteleostei</taxon>
        <taxon>Acanthomorphata</taxon>
        <taxon>Carangaria</taxon>
        <taxon>Carangaria incertae sedis</taxon>
        <taxon>Centropomidae</taxon>
        <taxon>Lates</taxon>
    </lineage>
</organism>
<feature type="region of interest" description="Disordered" evidence="1">
    <location>
        <begin position="118"/>
        <end position="181"/>
    </location>
</feature>
<evidence type="ECO:0000256" key="1">
    <source>
        <dbReference type="SAM" id="MobiDB-lite"/>
    </source>
</evidence>
<gene>
    <name evidence="2" type="ORF">AKAME5_002209200</name>
</gene>
<proteinExistence type="predicted"/>
<feature type="compositionally biased region" description="Basic residues" evidence="1">
    <location>
        <begin position="156"/>
        <end position="175"/>
    </location>
</feature>
<keyword evidence="3" id="KW-1185">Reference proteome</keyword>
<evidence type="ECO:0000313" key="2">
    <source>
        <dbReference type="EMBL" id="GLD70774.1"/>
    </source>
</evidence>
<dbReference type="AlphaFoldDB" id="A0AAD3NGN0"/>
<accession>A0AAD3NGN0</accession>
<protein>
    <submittedName>
        <fullName evidence="2">Uncharacterized protein</fullName>
    </submittedName>
</protein>
<name>A0AAD3NGN0_LATJO</name>